<dbReference type="AlphaFoldDB" id="A0AAE3NEZ4"/>
<evidence type="ECO:0000256" key="2">
    <source>
        <dbReference type="SAM" id="SignalP"/>
    </source>
</evidence>
<evidence type="ECO:0000259" key="3">
    <source>
        <dbReference type="PROSITE" id="PS51781"/>
    </source>
</evidence>
<feature type="compositionally biased region" description="Polar residues" evidence="1">
    <location>
        <begin position="278"/>
        <end position="292"/>
    </location>
</feature>
<name>A0AAE3NEZ4_9BURK</name>
<feature type="region of interest" description="Disordered" evidence="1">
    <location>
        <begin position="141"/>
        <end position="292"/>
    </location>
</feature>
<feature type="compositionally biased region" description="Basic and acidic residues" evidence="1">
    <location>
        <begin position="206"/>
        <end position="252"/>
    </location>
</feature>
<reference evidence="4" key="1">
    <citation type="submission" date="2023-01" db="EMBL/GenBank/DDBJ databases">
        <title>Xenophilus mangrovi sp. nov., isolated from soil of Mangrove nature reserve.</title>
        <authorList>
            <person name="Xu S."/>
            <person name="Liu Z."/>
            <person name="Xu Y."/>
        </authorList>
    </citation>
    <scope>NUCLEOTIDE SEQUENCE</scope>
    <source>
        <strain evidence="4">YW8</strain>
    </source>
</reference>
<dbReference type="EMBL" id="JAQIPB010000009">
    <property type="protein sequence ID" value="MDA7418379.1"/>
    <property type="molecule type" value="Genomic_DNA"/>
</dbReference>
<dbReference type="Pfam" id="PF08239">
    <property type="entry name" value="SH3_3"/>
    <property type="match status" value="1"/>
</dbReference>
<protein>
    <submittedName>
        <fullName evidence="4">SH3 domain-containing protein</fullName>
    </submittedName>
</protein>
<dbReference type="PROSITE" id="PS51781">
    <property type="entry name" value="SH3B"/>
    <property type="match status" value="1"/>
</dbReference>
<accession>A0AAE3NEZ4</accession>
<keyword evidence="5" id="KW-1185">Reference proteome</keyword>
<feature type="signal peptide" evidence="2">
    <location>
        <begin position="1"/>
        <end position="29"/>
    </location>
</feature>
<feature type="domain" description="SH3b" evidence="3">
    <location>
        <begin position="29"/>
        <end position="93"/>
    </location>
</feature>
<sequence length="292" mass="32805">MKFMPLSLRLHGAWLATALALSLPLAAQAEPAYVSDNVNLRAGPSTDYPVVVRLAAGQPLEVVGCTSGYGWCDVVLPDGLRGWVAASLLDYPWGGGTAVPLAQYGAMIGVPIIAFSLGNYWADHYRDRPWYREQRWWGQRRPPPPVAGWRPPPPPSIGWQPRPPRPDWRPPPPRPGWQDRPDRPDRPHPGWQNNRPDRPQPGWQGRPDRPQRPDWNQERPRPQRPEGRPDRHERHDRPDRPDRHDRPDRPDRQQGGGWQGGGRHGGPSLAPGLPRGSVQPSPGQNTPLGDRP</sequence>
<dbReference type="InterPro" id="IPR003646">
    <property type="entry name" value="SH3-like_bac-type"/>
</dbReference>
<dbReference type="Gene3D" id="2.30.30.40">
    <property type="entry name" value="SH3 Domains"/>
    <property type="match status" value="1"/>
</dbReference>
<feature type="compositionally biased region" description="Pro residues" evidence="1">
    <location>
        <begin position="141"/>
        <end position="156"/>
    </location>
</feature>
<organism evidence="4 5">
    <name type="scientific">Xenophilus arseniciresistens</name>
    <dbReference type="NCBI Taxonomy" id="1283306"/>
    <lineage>
        <taxon>Bacteria</taxon>
        <taxon>Pseudomonadati</taxon>
        <taxon>Pseudomonadota</taxon>
        <taxon>Betaproteobacteria</taxon>
        <taxon>Burkholderiales</taxon>
        <taxon>Comamonadaceae</taxon>
        <taxon>Xenophilus</taxon>
    </lineage>
</organism>
<proteinExistence type="predicted"/>
<keyword evidence="2" id="KW-0732">Signal</keyword>
<feature type="compositionally biased region" description="Basic and acidic residues" evidence="1">
    <location>
        <begin position="177"/>
        <end position="188"/>
    </location>
</feature>
<comment type="caution">
    <text evidence="4">The sequence shown here is derived from an EMBL/GenBank/DDBJ whole genome shotgun (WGS) entry which is preliminary data.</text>
</comment>
<dbReference type="RefSeq" id="WP_271429596.1">
    <property type="nucleotide sequence ID" value="NZ_JAQIPB010000009.1"/>
</dbReference>
<evidence type="ECO:0000256" key="1">
    <source>
        <dbReference type="SAM" id="MobiDB-lite"/>
    </source>
</evidence>
<dbReference type="Proteomes" id="UP001212602">
    <property type="component" value="Unassembled WGS sequence"/>
</dbReference>
<evidence type="ECO:0000313" key="4">
    <source>
        <dbReference type="EMBL" id="MDA7418379.1"/>
    </source>
</evidence>
<evidence type="ECO:0000313" key="5">
    <source>
        <dbReference type="Proteomes" id="UP001212602"/>
    </source>
</evidence>
<feature type="compositionally biased region" description="Gly residues" evidence="1">
    <location>
        <begin position="254"/>
        <end position="265"/>
    </location>
</feature>
<gene>
    <name evidence="4" type="ORF">PGB34_18580</name>
</gene>
<dbReference type="SMART" id="SM00287">
    <property type="entry name" value="SH3b"/>
    <property type="match status" value="1"/>
</dbReference>
<feature type="chain" id="PRO_5042195266" evidence="2">
    <location>
        <begin position="30"/>
        <end position="292"/>
    </location>
</feature>